<dbReference type="AlphaFoldDB" id="A0A2T9ZC21"/>
<keyword evidence="9 12" id="KW-1133">Transmembrane helix</keyword>
<evidence type="ECO:0000256" key="10">
    <source>
        <dbReference type="ARBA" id="ARBA00023136"/>
    </source>
</evidence>
<evidence type="ECO:0000313" key="14">
    <source>
        <dbReference type="Proteomes" id="UP000245609"/>
    </source>
</evidence>
<feature type="non-terminal residue" evidence="13">
    <location>
        <position position="149"/>
    </location>
</feature>
<protein>
    <recommendedName>
        <fullName evidence="4">Chitin synthase export chaperone</fullName>
    </recommendedName>
</protein>
<keyword evidence="5" id="KW-0813">Transport</keyword>
<keyword evidence="10 12" id="KW-0472">Membrane</keyword>
<keyword evidence="8" id="KW-0653">Protein transport</keyword>
<dbReference type="GO" id="GO:0071555">
    <property type="term" value="P:cell wall organization"/>
    <property type="evidence" value="ECO:0007669"/>
    <property type="project" value="UniProtKB-KW"/>
</dbReference>
<dbReference type="GO" id="GO:0051082">
    <property type="term" value="F:unfolded protein binding"/>
    <property type="evidence" value="ECO:0007669"/>
    <property type="project" value="TreeGrafter"/>
</dbReference>
<gene>
    <name evidence="13" type="ORF">BB560_003419</name>
</gene>
<evidence type="ECO:0000256" key="4">
    <source>
        <dbReference type="ARBA" id="ARBA00018354"/>
    </source>
</evidence>
<feature type="transmembrane region" description="Helical" evidence="12">
    <location>
        <begin position="110"/>
        <end position="131"/>
    </location>
</feature>
<proteinExistence type="inferred from homology"/>
<dbReference type="OrthoDB" id="2189463at2759"/>
<evidence type="ECO:0000313" key="13">
    <source>
        <dbReference type="EMBL" id="PVV02136.1"/>
    </source>
</evidence>
<evidence type="ECO:0000256" key="8">
    <source>
        <dbReference type="ARBA" id="ARBA00022927"/>
    </source>
</evidence>
<evidence type="ECO:0000256" key="6">
    <source>
        <dbReference type="ARBA" id="ARBA00022692"/>
    </source>
</evidence>
<comment type="caution">
    <text evidence="13">The sequence shown here is derived from an EMBL/GenBank/DDBJ whole genome shotgun (WGS) entry which is preliminary data.</text>
</comment>
<evidence type="ECO:0000256" key="5">
    <source>
        <dbReference type="ARBA" id="ARBA00022448"/>
    </source>
</evidence>
<dbReference type="InterPro" id="IPR022057">
    <property type="entry name" value="Chs7"/>
</dbReference>
<evidence type="ECO:0000256" key="11">
    <source>
        <dbReference type="ARBA" id="ARBA00023316"/>
    </source>
</evidence>
<evidence type="ECO:0000256" key="1">
    <source>
        <dbReference type="ARBA" id="ARBA00004127"/>
    </source>
</evidence>
<evidence type="ECO:0000256" key="9">
    <source>
        <dbReference type="ARBA" id="ARBA00022989"/>
    </source>
</evidence>
<dbReference type="PANTHER" id="PTHR35329:SF2">
    <property type="entry name" value="CHITIN SYNTHASE EXPORT CHAPERONE"/>
    <property type="match status" value="1"/>
</dbReference>
<keyword evidence="14" id="KW-1185">Reference proteome</keyword>
<sequence>MVSFEFGNYDFFCTKVQMAVCLLVGKNPFAIKPECYARNIELNGLLVFQAATIIADIIAIIMTIIMIWHVSTKYTAVGRKEMSMVFYLYLFLCLLDILTISDFVPFTSSVYPYFVAGYLALTSAMVWCLMLNGFVGFQWAEDGTFSSLL</sequence>
<feature type="transmembrane region" description="Helical" evidence="12">
    <location>
        <begin position="82"/>
        <end position="104"/>
    </location>
</feature>
<feature type="transmembrane region" description="Helical" evidence="12">
    <location>
        <begin position="46"/>
        <end position="70"/>
    </location>
</feature>
<keyword evidence="11" id="KW-0961">Cell wall biogenesis/degradation</keyword>
<dbReference type="GO" id="GO:0006457">
    <property type="term" value="P:protein folding"/>
    <property type="evidence" value="ECO:0007669"/>
    <property type="project" value="TreeGrafter"/>
</dbReference>
<dbReference type="GO" id="GO:0015031">
    <property type="term" value="P:protein transport"/>
    <property type="evidence" value="ECO:0007669"/>
    <property type="project" value="UniProtKB-KW"/>
</dbReference>
<organism evidence="13 14">
    <name type="scientific">Smittium megazygosporum</name>
    <dbReference type="NCBI Taxonomy" id="133381"/>
    <lineage>
        <taxon>Eukaryota</taxon>
        <taxon>Fungi</taxon>
        <taxon>Fungi incertae sedis</taxon>
        <taxon>Zoopagomycota</taxon>
        <taxon>Kickxellomycotina</taxon>
        <taxon>Harpellomycetes</taxon>
        <taxon>Harpellales</taxon>
        <taxon>Legeriomycetaceae</taxon>
        <taxon>Smittium</taxon>
    </lineage>
</organism>
<dbReference type="PANTHER" id="PTHR35329">
    <property type="entry name" value="CHITIN SYNTHASE EXPORT CHAPERONE"/>
    <property type="match status" value="1"/>
</dbReference>
<comment type="subcellular location">
    <subcellularLocation>
        <location evidence="1">Endomembrane system</location>
        <topology evidence="1">Multi-pass membrane protein</topology>
    </subcellularLocation>
    <subcellularLocation>
        <location evidence="2">Endoplasmic reticulum membrane</location>
    </subcellularLocation>
</comment>
<evidence type="ECO:0000256" key="12">
    <source>
        <dbReference type="SAM" id="Phobius"/>
    </source>
</evidence>
<dbReference type="EMBL" id="MBFS01000595">
    <property type="protein sequence ID" value="PVV02136.1"/>
    <property type="molecule type" value="Genomic_DNA"/>
</dbReference>
<evidence type="ECO:0000256" key="7">
    <source>
        <dbReference type="ARBA" id="ARBA00022824"/>
    </source>
</evidence>
<reference evidence="13 14" key="1">
    <citation type="journal article" date="2018" name="MBio">
        <title>Comparative Genomics Reveals the Core Gene Toolbox for the Fungus-Insect Symbiosis.</title>
        <authorList>
            <person name="Wang Y."/>
            <person name="Stata M."/>
            <person name="Wang W."/>
            <person name="Stajich J.E."/>
            <person name="White M.M."/>
            <person name="Moncalvo J.M."/>
        </authorList>
    </citation>
    <scope>NUCLEOTIDE SEQUENCE [LARGE SCALE GENOMIC DNA]</scope>
    <source>
        <strain evidence="13 14">SC-DP-2</strain>
    </source>
</reference>
<keyword evidence="6 12" id="KW-0812">Transmembrane</keyword>
<name>A0A2T9ZC21_9FUNG</name>
<dbReference type="GO" id="GO:0005789">
    <property type="term" value="C:endoplasmic reticulum membrane"/>
    <property type="evidence" value="ECO:0007669"/>
    <property type="project" value="UniProtKB-SubCell"/>
</dbReference>
<accession>A0A2T9ZC21</accession>
<comment type="similarity">
    <text evidence="3">Belongs to the CHS7 family.</text>
</comment>
<evidence type="ECO:0000256" key="2">
    <source>
        <dbReference type="ARBA" id="ARBA00004586"/>
    </source>
</evidence>
<dbReference type="Proteomes" id="UP000245609">
    <property type="component" value="Unassembled WGS sequence"/>
</dbReference>
<keyword evidence="7" id="KW-0256">Endoplasmic reticulum</keyword>
<evidence type="ECO:0000256" key="3">
    <source>
        <dbReference type="ARBA" id="ARBA00009274"/>
    </source>
</evidence>
<dbReference type="STRING" id="133381.A0A2T9ZC21"/>
<dbReference type="Pfam" id="PF12271">
    <property type="entry name" value="Chs7"/>
    <property type="match status" value="1"/>
</dbReference>